<dbReference type="SUPFAM" id="SSF46689">
    <property type="entry name" value="Homeodomain-like"/>
    <property type="match status" value="1"/>
</dbReference>
<dbReference type="EMBL" id="JARJBC010000042">
    <property type="protein sequence ID" value="MDF3294280.1"/>
    <property type="molecule type" value="Genomic_DNA"/>
</dbReference>
<feature type="domain" description="HTH tetR-type" evidence="5">
    <location>
        <begin position="3"/>
        <end position="63"/>
    </location>
</feature>
<accession>A0ABT5ZXD5</accession>
<organism evidence="6 7">
    <name type="scientific">Streptomyces silvisoli</name>
    <dbReference type="NCBI Taxonomy" id="3034235"/>
    <lineage>
        <taxon>Bacteria</taxon>
        <taxon>Bacillati</taxon>
        <taxon>Actinomycetota</taxon>
        <taxon>Actinomycetes</taxon>
        <taxon>Kitasatosporales</taxon>
        <taxon>Streptomycetaceae</taxon>
        <taxon>Streptomyces</taxon>
    </lineage>
</organism>
<proteinExistence type="predicted"/>
<dbReference type="PANTHER" id="PTHR30055">
    <property type="entry name" value="HTH-TYPE TRANSCRIPTIONAL REGULATOR RUTR"/>
    <property type="match status" value="1"/>
</dbReference>
<evidence type="ECO:0000256" key="4">
    <source>
        <dbReference type="PROSITE-ProRule" id="PRU00335"/>
    </source>
</evidence>
<dbReference type="Gene3D" id="1.10.357.10">
    <property type="entry name" value="Tetracycline Repressor, domain 2"/>
    <property type="match status" value="1"/>
</dbReference>
<keyword evidence="2 4" id="KW-0238">DNA-binding</keyword>
<evidence type="ECO:0000313" key="7">
    <source>
        <dbReference type="Proteomes" id="UP001216579"/>
    </source>
</evidence>
<keyword evidence="3" id="KW-0804">Transcription</keyword>
<evidence type="ECO:0000256" key="2">
    <source>
        <dbReference type="ARBA" id="ARBA00023125"/>
    </source>
</evidence>
<dbReference type="InterPro" id="IPR036271">
    <property type="entry name" value="Tet_transcr_reg_TetR-rel_C_sf"/>
</dbReference>
<protein>
    <submittedName>
        <fullName evidence="6">TetR family transcriptional regulator C-terminal domain-containing protein</fullName>
    </submittedName>
</protein>
<evidence type="ECO:0000256" key="3">
    <source>
        <dbReference type="ARBA" id="ARBA00023163"/>
    </source>
</evidence>
<dbReference type="Proteomes" id="UP001216579">
    <property type="component" value="Unassembled WGS sequence"/>
</dbReference>
<evidence type="ECO:0000259" key="5">
    <source>
        <dbReference type="PROSITE" id="PS50977"/>
    </source>
</evidence>
<dbReference type="InterPro" id="IPR041583">
    <property type="entry name" value="TetR_C_31"/>
</dbReference>
<dbReference type="PROSITE" id="PS50977">
    <property type="entry name" value="HTH_TETR_2"/>
    <property type="match status" value="1"/>
</dbReference>
<gene>
    <name evidence="6" type="ORF">P3G67_34785</name>
</gene>
<feature type="DNA-binding region" description="H-T-H motif" evidence="4">
    <location>
        <begin position="26"/>
        <end position="45"/>
    </location>
</feature>
<keyword evidence="7" id="KW-1185">Reference proteome</keyword>
<keyword evidence="1" id="KW-0805">Transcription regulation</keyword>
<evidence type="ECO:0000313" key="6">
    <source>
        <dbReference type="EMBL" id="MDF3294280.1"/>
    </source>
</evidence>
<dbReference type="InterPro" id="IPR009057">
    <property type="entry name" value="Homeodomain-like_sf"/>
</dbReference>
<comment type="caution">
    <text evidence="6">The sequence shown here is derived from an EMBL/GenBank/DDBJ whole genome shotgun (WGS) entry which is preliminary data.</text>
</comment>
<reference evidence="6 7" key="1">
    <citation type="submission" date="2023-03" db="EMBL/GenBank/DDBJ databases">
        <title>Draft genome sequence of Streptomyces sp. RB6PN23 isolated from peat swamp forest in Thailand.</title>
        <authorList>
            <person name="Klaysubun C."/>
            <person name="Duangmal K."/>
        </authorList>
    </citation>
    <scope>NUCLEOTIDE SEQUENCE [LARGE SCALE GENOMIC DNA]</scope>
    <source>
        <strain evidence="6 7">RB6PN23</strain>
    </source>
</reference>
<dbReference type="RefSeq" id="WP_276097081.1">
    <property type="nucleotide sequence ID" value="NZ_JARJBC010000042.1"/>
</dbReference>
<sequence>MSTPRATLIADTAIALLAERGARGLTHRAVDERAGLPPGSTSNHARTRAALLRAALTRLAERETTGFKAPPPAPCPRAALRETITGGLHTALTTGRTLTVARLELALEATRRPELRAHYDSLGHGFVDLAADLLASAGAADPWRAARRLVAWCDGILFNATAGSGRASPPDRAELREQAETLLAALLGPNAS</sequence>
<dbReference type="InterPro" id="IPR050109">
    <property type="entry name" value="HTH-type_TetR-like_transc_reg"/>
</dbReference>
<dbReference type="InterPro" id="IPR001647">
    <property type="entry name" value="HTH_TetR"/>
</dbReference>
<dbReference type="PANTHER" id="PTHR30055:SF234">
    <property type="entry name" value="HTH-TYPE TRANSCRIPTIONAL REGULATOR BETI"/>
    <property type="match status" value="1"/>
</dbReference>
<dbReference type="Pfam" id="PF17940">
    <property type="entry name" value="TetR_C_31"/>
    <property type="match status" value="1"/>
</dbReference>
<evidence type="ECO:0000256" key="1">
    <source>
        <dbReference type="ARBA" id="ARBA00023015"/>
    </source>
</evidence>
<name>A0ABT5ZXD5_9ACTN</name>
<dbReference type="SUPFAM" id="SSF48498">
    <property type="entry name" value="Tetracyclin repressor-like, C-terminal domain"/>
    <property type="match status" value="1"/>
</dbReference>